<keyword evidence="4" id="KW-0804">Transcription</keyword>
<protein>
    <submittedName>
        <fullName evidence="7">Fungal specific transcription factor</fullName>
    </submittedName>
</protein>
<dbReference type="InterPro" id="IPR007219">
    <property type="entry name" value="XnlR_reg_dom"/>
</dbReference>
<feature type="non-terminal residue" evidence="7">
    <location>
        <position position="1"/>
    </location>
</feature>
<keyword evidence="2" id="KW-0479">Metal-binding</keyword>
<evidence type="ECO:0000313" key="8">
    <source>
        <dbReference type="Proteomes" id="UP000544331"/>
    </source>
</evidence>
<evidence type="ECO:0000256" key="1">
    <source>
        <dbReference type="ARBA" id="ARBA00004123"/>
    </source>
</evidence>
<comment type="subcellular location">
    <subcellularLocation>
        <location evidence="1">Nucleus</location>
    </subcellularLocation>
</comment>
<accession>A0A8H5YAF9</accession>
<evidence type="ECO:0000256" key="2">
    <source>
        <dbReference type="ARBA" id="ARBA00022723"/>
    </source>
</evidence>
<sequence length="428" mass="49182">MLALNANTSIDDERQSSLLPSQDLCNSLVDIYFDLIHDKDHTLFHRPSFIRAQRKGQAEMIHVYAMMALAARFASNQRCGASDLWELRRDWATRSKRLFNDRKESVSLSAIQASMLLCCISASEGEAEMESLYGAQAIRMIQLRRLQTSLSTNRLQREIEIRVWWNVWMWDCWESARSCVQQQLTVDPDFPVPMEENAFEQLDPDSDDLDWITQRDINASRQHGLWAQMIPFTEVVAPINKIHELTVQSCISDAELFDKIDQIAEKLETWKLNLPSTLLVTPTNLASYSSTGLGRTLVALHTGYHHFSQLLYYQFLHRSISTSAGCSPIVIEYARRCRSHAAGLSNLLSLANSTRGCECRWLMVGHLLAISSSIHLHTLLFDDDEIQIKLVKKMLNQNFEMMMELRHYWPGIDSVISRLRVFHSTCQQ</sequence>
<evidence type="ECO:0000259" key="6">
    <source>
        <dbReference type="Pfam" id="PF04082"/>
    </source>
</evidence>
<dbReference type="OrthoDB" id="1924787at2759"/>
<gene>
    <name evidence="7" type="ORF">FMUND_10998</name>
</gene>
<dbReference type="CDD" id="cd12148">
    <property type="entry name" value="fungal_TF_MHR"/>
    <property type="match status" value="1"/>
</dbReference>
<feature type="domain" description="Xylanolytic transcriptional activator regulatory" evidence="6">
    <location>
        <begin position="30"/>
        <end position="201"/>
    </location>
</feature>
<comment type="caution">
    <text evidence="7">The sequence shown here is derived from an EMBL/GenBank/DDBJ whole genome shotgun (WGS) entry which is preliminary data.</text>
</comment>
<proteinExistence type="predicted"/>
<keyword evidence="8" id="KW-1185">Reference proteome</keyword>
<dbReference type="GO" id="GO:0003677">
    <property type="term" value="F:DNA binding"/>
    <property type="evidence" value="ECO:0007669"/>
    <property type="project" value="InterPro"/>
</dbReference>
<reference evidence="7 8" key="1">
    <citation type="submission" date="2020-05" db="EMBL/GenBank/DDBJ databases">
        <title>Identification and distribution of gene clusters putatively required for synthesis of sphingolipid metabolism inhibitors in phylogenetically diverse species of the filamentous fungus Fusarium.</title>
        <authorList>
            <person name="Kim H.-S."/>
            <person name="Busman M."/>
            <person name="Brown D.W."/>
            <person name="Divon H."/>
            <person name="Uhlig S."/>
            <person name="Proctor R.H."/>
        </authorList>
    </citation>
    <scope>NUCLEOTIDE SEQUENCE [LARGE SCALE GENOMIC DNA]</scope>
    <source>
        <strain evidence="7 8">NRRL 66235</strain>
    </source>
</reference>
<evidence type="ECO:0000256" key="5">
    <source>
        <dbReference type="ARBA" id="ARBA00023242"/>
    </source>
</evidence>
<evidence type="ECO:0000256" key="3">
    <source>
        <dbReference type="ARBA" id="ARBA00023015"/>
    </source>
</evidence>
<dbReference type="GO" id="GO:0008270">
    <property type="term" value="F:zinc ion binding"/>
    <property type="evidence" value="ECO:0007669"/>
    <property type="project" value="InterPro"/>
</dbReference>
<keyword evidence="5" id="KW-0539">Nucleus</keyword>
<keyword evidence="3" id="KW-0805">Transcription regulation</keyword>
<evidence type="ECO:0000313" key="7">
    <source>
        <dbReference type="EMBL" id="KAF5707590.1"/>
    </source>
</evidence>
<dbReference type="AlphaFoldDB" id="A0A8H5YAF9"/>
<dbReference type="GO" id="GO:0006351">
    <property type="term" value="P:DNA-templated transcription"/>
    <property type="evidence" value="ECO:0007669"/>
    <property type="project" value="InterPro"/>
</dbReference>
<evidence type="ECO:0000256" key="4">
    <source>
        <dbReference type="ARBA" id="ARBA00023163"/>
    </source>
</evidence>
<dbReference type="GO" id="GO:0005634">
    <property type="term" value="C:nucleus"/>
    <property type="evidence" value="ECO:0007669"/>
    <property type="project" value="UniProtKB-SubCell"/>
</dbReference>
<name>A0A8H5YAF9_9HYPO</name>
<organism evidence="7 8">
    <name type="scientific">Fusarium mundagurra</name>
    <dbReference type="NCBI Taxonomy" id="1567541"/>
    <lineage>
        <taxon>Eukaryota</taxon>
        <taxon>Fungi</taxon>
        <taxon>Dikarya</taxon>
        <taxon>Ascomycota</taxon>
        <taxon>Pezizomycotina</taxon>
        <taxon>Sordariomycetes</taxon>
        <taxon>Hypocreomycetidae</taxon>
        <taxon>Hypocreales</taxon>
        <taxon>Nectriaceae</taxon>
        <taxon>Fusarium</taxon>
        <taxon>Fusarium fujikuroi species complex</taxon>
    </lineage>
</organism>
<dbReference type="Proteomes" id="UP000544331">
    <property type="component" value="Unassembled WGS sequence"/>
</dbReference>
<dbReference type="InterPro" id="IPR050815">
    <property type="entry name" value="TF_fung"/>
</dbReference>
<dbReference type="PANTHER" id="PTHR47338:SF16">
    <property type="entry name" value="TRANSCRIPTION FACTOR, PUTATIVE (AFU_ORTHOLOGUE AFUA_2G09360)-RELATED"/>
    <property type="match status" value="1"/>
</dbReference>
<dbReference type="PANTHER" id="PTHR47338">
    <property type="entry name" value="ZN(II)2CYS6 TRANSCRIPTION FACTOR (EUROFUNG)-RELATED"/>
    <property type="match status" value="1"/>
</dbReference>
<dbReference type="EMBL" id="JAAOAN010000415">
    <property type="protein sequence ID" value="KAF5707590.1"/>
    <property type="molecule type" value="Genomic_DNA"/>
</dbReference>
<dbReference type="Pfam" id="PF04082">
    <property type="entry name" value="Fungal_trans"/>
    <property type="match status" value="1"/>
</dbReference>
<dbReference type="GO" id="GO:0000981">
    <property type="term" value="F:DNA-binding transcription factor activity, RNA polymerase II-specific"/>
    <property type="evidence" value="ECO:0007669"/>
    <property type="project" value="InterPro"/>
</dbReference>